<dbReference type="InterPro" id="IPR000524">
    <property type="entry name" value="Tscrpt_reg_HTH_GntR"/>
</dbReference>
<accession>A0ABV1SDW4</accession>
<evidence type="ECO:0000256" key="1">
    <source>
        <dbReference type="ARBA" id="ARBA00023015"/>
    </source>
</evidence>
<dbReference type="PANTHER" id="PTHR43537:SF44">
    <property type="entry name" value="GNTR FAMILY REGULATORY PROTEIN"/>
    <property type="match status" value="1"/>
</dbReference>
<dbReference type="SMART" id="SM00345">
    <property type="entry name" value="HTH_GNTR"/>
    <property type="match status" value="1"/>
</dbReference>
<evidence type="ECO:0000259" key="4">
    <source>
        <dbReference type="PROSITE" id="PS50949"/>
    </source>
</evidence>
<gene>
    <name evidence="5" type="ORF">VSX56_04855</name>
</gene>
<dbReference type="PROSITE" id="PS50949">
    <property type="entry name" value="HTH_GNTR"/>
    <property type="match status" value="1"/>
</dbReference>
<keyword evidence="1" id="KW-0805">Transcription regulation</keyword>
<sequence length="238" mass="26491">MESGFEQIKRVAHLPTRIASEFAKRIYDGALQPGDKLPTEHALSKSFGVSRTVVREAIAQLRSEGLVETRQGVGAFVRERPARQILLEDAKSMDRRNFRDLYQLRVPLEMEAAALAATHHTAEQMEALNAALAQICASEDWGNSGVAADLDFHRIIAESTGNNYFAQFIGAISDRISHVIAIARTEGQLEEVIERTIEEHTAIRDAIRTKDPVMARAAMRRHLIGSAQRVGLTLEFYV</sequence>
<feature type="domain" description="HTH gntR-type" evidence="4">
    <location>
        <begin position="12"/>
        <end position="80"/>
    </location>
</feature>
<dbReference type="InterPro" id="IPR008920">
    <property type="entry name" value="TF_FadR/GntR_C"/>
</dbReference>
<evidence type="ECO:0000256" key="2">
    <source>
        <dbReference type="ARBA" id="ARBA00023125"/>
    </source>
</evidence>
<evidence type="ECO:0000313" key="6">
    <source>
        <dbReference type="Proteomes" id="UP001438953"/>
    </source>
</evidence>
<dbReference type="Pfam" id="PF00392">
    <property type="entry name" value="GntR"/>
    <property type="match status" value="1"/>
</dbReference>
<keyword evidence="2" id="KW-0238">DNA-binding</keyword>
<dbReference type="Gene3D" id="1.20.120.530">
    <property type="entry name" value="GntR ligand-binding domain-like"/>
    <property type="match status" value="1"/>
</dbReference>
<dbReference type="RefSeq" id="WP_349295400.1">
    <property type="nucleotide sequence ID" value="NZ_JAYWLC010000003.1"/>
</dbReference>
<reference evidence="5 6" key="1">
    <citation type="submission" date="2024-01" db="EMBL/GenBank/DDBJ databases">
        <authorList>
            <person name="Deng Y."/>
            <person name="Su J."/>
        </authorList>
    </citation>
    <scope>NUCLEOTIDE SEQUENCE [LARGE SCALE GENOMIC DNA]</scope>
    <source>
        <strain evidence="5 6">CPCC 100088</strain>
    </source>
</reference>
<dbReference type="SUPFAM" id="SSF46785">
    <property type="entry name" value="Winged helix' DNA-binding domain"/>
    <property type="match status" value="1"/>
</dbReference>
<dbReference type="Gene3D" id="1.10.10.10">
    <property type="entry name" value="Winged helix-like DNA-binding domain superfamily/Winged helix DNA-binding domain"/>
    <property type="match status" value="1"/>
</dbReference>
<dbReference type="PANTHER" id="PTHR43537">
    <property type="entry name" value="TRANSCRIPTIONAL REGULATOR, GNTR FAMILY"/>
    <property type="match status" value="1"/>
</dbReference>
<keyword evidence="3" id="KW-0804">Transcription</keyword>
<proteinExistence type="predicted"/>
<evidence type="ECO:0000313" key="5">
    <source>
        <dbReference type="EMBL" id="MER5171099.1"/>
    </source>
</evidence>
<organism evidence="5 6">
    <name type="scientific">Thioclava kandeliae</name>
    <dbReference type="NCBI Taxonomy" id="3070818"/>
    <lineage>
        <taxon>Bacteria</taxon>
        <taxon>Pseudomonadati</taxon>
        <taxon>Pseudomonadota</taxon>
        <taxon>Alphaproteobacteria</taxon>
        <taxon>Rhodobacterales</taxon>
        <taxon>Paracoccaceae</taxon>
        <taxon>Thioclava</taxon>
    </lineage>
</organism>
<dbReference type="PRINTS" id="PR00035">
    <property type="entry name" value="HTHGNTR"/>
</dbReference>
<dbReference type="SMART" id="SM00895">
    <property type="entry name" value="FCD"/>
    <property type="match status" value="1"/>
</dbReference>
<name>A0ABV1SDW4_9RHOB</name>
<evidence type="ECO:0000256" key="3">
    <source>
        <dbReference type="ARBA" id="ARBA00023163"/>
    </source>
</evidence>
<dbReference type="InterPro" id="IPR011711">
    <property type="entry name" value="GntR_C"/>
</dbReference>
<dbReference type="CDD" id="cd07377">
    <property type="entry name" value="WHTH_GntR"/>
    <property type="match status" value="1"/>
</dbReference>
<keyword evidence="6" id="KW-1185">Reference proteome</keyword>
<dbReference type="InterPro" id="IPR036390">
    <property type="entry name" value="WH_DNA-bd_sf"/>
</dbReference>
<reference evidence="5 6" key="2">
    <citation type="submission" date="2024-06" db="EMBL/GenBank/DDBJ databases">
        <title>Thioclava kandeliae sp. nov. from a rhizosphere soil sample of Kandelia candel in a mangrove.</title>
        <authorList>
            <person name="Mu T."/>
        </authorList>
    </citation>
    <scope>NUCLEOTIDE SEQUENCE [LARGE SCALE GENOMIC DNA]</scope>
    <source>
        <strain evidence="5 6">CPCC 100088</strain>
    </source>
</reference>
<protein>
    <submittedName>
        <fullName evidence="5">FadR/GntR family transcriptional regulator</fullName>
    </submittedName>
</protein>
<dbReference type="SUPFAM" id="SSF48008">
    <property type="entry name" value="GntR ligand-binding domain-like"/>
    <property type="match status" value="1"/>
</dbReference>
<comment type="caution">
    <text evidence="5">The sequence shown here is derived from an EMBL/GenBank/DDBJ whole genome shotgun (WGS) entry which is preliminary data.</text>
</comment>
<dbReference type="InterPro" id="IPR036388">
    <property type="entry name" value="WH-like_DNA-bd_sf"/>
</dbReference>
<dbReference type="Proteomes" id="UP001438953">
    <property type="component" value="Unassembled WGS sequence"/>
</dbReference>
<dbReference type="Pfam" id="PF07729">
    <property type="entry name" value="FCD"/>
    <property type="match status" value="1"/>
</dbReference>
<dbReference type="EMBL" id="JAYWLC010000003">
    <property type="protein sequence ID" value="MER5171099.1"/>
    <property type="molecule type" value="Genomic_DNA"/>
</dbReference>